<dbReference type="EMBL" id="CP022190">
    <property type="protein sequence ID" value="AWI85790.1"/>
    <property type="molecule type" value="Genomic_DNA"/>
</dbReference>
<dbReference type="OrthoDB" id="9795089at2"/>
<organism evidence="4 5">
    <name type="scientific">Alloyangia pacifica</name>
    <dbReference type="NCBI Taxonomy" id="311180"/>
    <lineage>
        <taxon>Bacteria</taxon>
        <taxon>Pseudomonadati</taxon>
        <taxon>Pseudomonadota</taxon>
        <taxon>Alphaproteobacteria</taxon>
        <taxon>Rhodobacterales</taxon>
        <taxon>Roseobacteraceae</taxon>
        <taxon>Alloyangia</taxon>
    </lineage>
</organism>
<feature type="domain" description="MmgE/PrpD N-terminal" evidence="2">
    <location>
        <begin position="20"/>
        <end position="242"/>
    </location>
</feature>
<dbReference type="Gene3D" id="3.30.1330.120">
    <property type="entry name" value="2-methylcitrate dehydratase PrpD"/>
    <property type="match status" value="1"/>
</dbReference>
<sequence>MTTLLEAIAARAAGGAPVTAANRRAAEHAIADTLACIVGGQGDIATLAVRRGTGAAQASGPAALVGGGSAAAPQAAMVNATAGHALDFDDNFGPGMSHASAVIVSALLALGQSTGATGAELVSAYLTGLEAQALVGLGVRPEHYVAGWHGTSTVGTIGTAAGCAALLGLDRDGIVQAMSLAVSMASGMKGQFGTPTKPFHAGMAARNAVEAAQLAAAGLYGRTDILERAQGFGALMSGGQEAVWALPEKGAPHVIETEGLMPKIHPCCGSTHNSVDMVLALRAEHGFAAEEVEKVVLTVGRANYRNLAYRDPVTQMEARFSMQYCVALALTQDLLSLSDFSLEAVARPHVRALFPRIEMETMPLDEEIAQLRPAHRAQVTLKDGRSFTAALAHARGTLHDPLDEATRVAKLRDCFDYAGQVLDAAGLALLSDIDGQSSLSGLCGMLACQPAELADAD</sequence>
<dbReference type="Pfam" id="PF03972">
    <property type="entry name" value="MmgE_PrpD_N"/>
    <property type="match status" value="1"/>
</dbReference>
<gene>
    <name evidence="4" type="ORF">CEW88_19105</name>
</gene>
<feature type="domain" description="MmgE/PrpD C-terminal" evidence="3">
    <location>
        <begin position="265"/>
        <end position="417"/>
    </location>
</feature>
<evidence type="ECO:0000313" key="5">
    <source>
        <dbReference type="Proteomes" id="UP000244915"/>
    </source>
</evidence>
<dbReference type="Pfam" id="PF19305">
    <property type="entry name" value="MmgE_PrpD_C"/>
    <property type="match status" value="1"/>
</dbReference>
<protein>
    <submittedName>
        <fullName evidence="4">2-methylcitrate dehydratase</fullName>
    </submittedName>
</protein>
<dbReference type="RefSeq" id="WP_108969783.1">
    <property type="nucleotide sequence ID" value="NZ_CP022190.1"/>
</dbReference>
<evidence type="ECO:0000256" key="1">
    <source>
        <dbReference type="ARBA" id="ARBA00006174"/>
    </source>
</evidence>
<dbReference type="AlphaFoldDB" id="A0A2U8HJM1"/>
<reference evidence="4 5" key="1">
    <citation type="submission" date="2017-06" db="EMBL/GenBank/DDBJ databases">
        <title>Yangia sp. YSBP01 complete genome sequence.</title>
        <authorList>
            <person name="Woo J.-H."/>
            <person name="Kim H.-S."/>
        </authorList>
    </citation>
    <scope>NUCLEOTIDE SEQUENCE [LARGE SCALE GENOMIC DNA]</scope>
    <source>
        <strain evidence="4 5">YSBP01</strain>
    </source>
</reference>
<dbReference type="PANTHER" id="PTHR16943:SF8">
    <property type="entry name" value="2-METHYLCITRATE DEHYDRATASE"/>
    <property type="match status" value="1"/>
</dbReference>
<dbReference type="KEGG" id="ypac:CEW88_19105"/>
<dbReference type="SUPFAM" id="SSF103378">
    <property type="entry name" value="2-methylcitrate dehydratase PrpD"/>
    <property type="match status" value="1"/>
</dbReference>
<name>A0A2U8HJM1_9RHOB</name>
<dbReference type="InterPro" id="IPR045336">
    <property type="entry name" value="MmgE_PrpD_N"/>
</dbReference>
<evidence type="ECO:0000313" key="4">
    <source>
        <dbReference type="EMBL" id="AWI85790.1"/>
    </source>
</evidence>
<dbReference type="GO" id="GO:0016829">
    <property type="term" value="F:lyase activity"/>
    <property type="evidence" value="ECO:0007669"/>
    <property type="project" value="InterPro"/>
</dbReference>
<comment type="similarity">
    <text evidence="1">Belongs to the PrpD family.</text>
</comment>
<evidence type="ECO:0000259" key="3">
    <source>
        <dbReference type="Pfam" id="PF19305"/>
    </source>
</evidence>
<dbReference type="InterPro" id="IPR045337">
    <property type="entry name" value="MmgE_PrpD_C"/>
</dbReference>
<evidence type="ECO:0000259" key="2">
    <source>
        <dbReference type="Pfam" id="PF03972"/>
    </source>
</evidence>
<dbReference type="InterPro" id="IPR042188">
    <property type="entry name" value="MmgE/PrpD_sf_2"/>
</dbReference>
<proteinExistence type="inferred from homology"/>
<dbReference type="InterPro" id="IPR005656">
    <property type="entry name" value="MmgE_PrpD"/>
</dbReference>
<dbReference type="Gene3D" id="1.10.4100.10">
    <property type="entry name" value="2-methylcitrate dehydratase PrpD"/>
    <property type="match status" value="1"/>
</dbReference>
<dbReference type="PANTHER" id="PTHR16943">
    <property type="entry name" value="2-METHYLCITRATE DEHYDRATASE-RELATED"/>
    <property type="match status" value="1"/>
</dbReference>
<dbReference type="InterPro" id="IPR036148">
    <property type="entry name" value="MmgE/PrpD_sf"/>
</dbReference>
<accession>A0A2U8HJM1</accession>
<dbReference type="Proteomes" id="UP000244915">
    <property type="component" value="Chromosome 2"/>
</dbReference>
<dbReference type="InterPro" id="IPR042183">
    <property type="entry name" value="MmgE/PrpD_sf_1"/>
</dbReference>